<keyword evidence="2" id="KW-1185">Reference proteome</keyword>
<protein>
    <submittedName>
        <fullName evidence="1">Uncharacterized protein</fullName>
    </submittedName>
</protein>
<name>A0A1R3L4T2_9ROSI</name>
<dbReference type="AlphaFoldDB" id="A0A1R3L4T2"/>
<proteinExistence type="predicted"/>
<dbReference type="EMBL" id="AWUE01000155">
    <property type="protein sequence ID" value="OMP14351.1"/>
    <property type="molecule type" value="Genomic_DNA"/>
</dbReference>
<sequence>MMLSRSLDTNDMWHLLRGGVATVNPKANHDT</sequence>
<organism evidence="1 2">
    <name type="scientific">Corchorus olitorius</name>
    <dbReference type="NCBI Taxonomy" id="93759"/>
    <lineage>
        <taxon>Eukaryota</taxon>
        <taxon>Viridiplantae</taxon>
        <taxon>Streptophyta</taxon>
        <taxon>Embryophyta</taxon>
        <taxon>Tracheophyta</taxon>
        <taxon>Spermatophyta</taxon>
        <taxon>Magnoliopsida</taxon>
        <taxon>eudicotyledons</taxon>
        <taxon>Gunneridae</taxon>
        <taxon>Pentapetalae</taxon>
        <taxon>rosids</taxon>
        <taxon>malvids</taxon>
        <taxon>Malvales</taxon>
        <taxon>Malvaceae</taxon>
        <taxon>Grewioideae</taxon>
        <taxon>Apeibeae</taxon>
        <taxon>Corchorus</taxon>
    </lineage>
</organism>
<comment type="caution">
    <text evidence="1">The sequence shown here is derived from an EMBL/GenBank/DDBJ whole genome shotgun (WGS) entry which is preliminary data.</text>
</comment>
<dbReference type="Proteomes" id="UP000187203">
    <property type="component" value="Unassembled WGS sequence"/>
</dbReference>
<gene>
    <name evidence="1" type="ORF">COLO4_00024</name>
</gene>
<accession>A0A1R3L4T2</accession>
<reference evidence="2" key="1">
    <citation type="submission" date="2013-09" db="EMBL/GenBank/DDBJ databases">
        <title>Corchorus olitorius genome sequencing.</title>
        <authorList>
            <person name="Alam M."/>
            <person name="Haque M.S."/>
            <person name="Islam M.S."/>
            <person name="Emdad E.M."/>
            <person name="Islam M.M."/>
            <person name="Ahmed B."/>
            <person name="Halim A."/>
            <person name="Hossen Q.M.M."/>
            <person name="Hossain M.Z."/>
            <person name="Ahmed R."/>
            <person name="Khan M.M."/>
            <person name="Islam R."/>
            <person name="Rashid M.M."/>
            <person name="Khan S.A."/>
            <person name="Rahman M.S."/>
            <person name="Alam M."/>
            <person name="Yahiya A.S."/>
            <person name="Khan M.S."/>
            <person name="Azam M.S."/>
            <person name="Haque T."/>
            <person name="Lashkar M.Z.H."/>
            <person name="Akhand A.I."/>
            <person name="Morshed G."/>
            <person name="Roy S."/>
            <person name="Uddin K.S."/>
            <person name="Rabeya T."/>
            <person name="Hossain A.S."/>
            <person name="Chowdhury A."/>
            <person name="Snigdha A.R."/>
            <person name="Mortoza M.S."/>
            <person name="Matin S.A."/>
            <person name="Hoque S.M.E."/>
            <person name="Islam M.K."/>
            <person name="Roy D.K."/>
            <person name="Haider R."/>
            <person name="Moosa M.M."/>
            <person name="Elias S.M."/>
            <person name="Hasan A.M."/>
            <person name="Jahan S."/>
            <person name="Shafiuddin M."/>
            <person name="Mahmood N."/>
            <person name="Shommy N.S."/>
        </authorList>
    </citation>
    <scope>NUCLEOTIDE SEQUENCE [LARGE SCALE GENOMIC DNA]</scope>
    <source>
        <strain evidence="2">cv. O-4</strain>
    </source>
</reference>
<evidence type="ECO:0000313" key="1">
    <source>
        <dbReference type="EMBL" id="OMP14351.1"/>
    </source>
</evidence>
<evidence type="ECO:0000313" key="2">
    <source>
        <dbReference type="Proteomes" id="UP000187203"/>
    </source>
</evidence>